<keyword evidence="2" id="KW-1277">Toxin-antitoxin system</keyword>
<sequence>MLWIGLIVVALVLLACVGGALLRRSAPRRRPGRSGDSPGRGDGSPARRGARRPPAGRGSGRRSVTRDGRSGRDRRPDAGPETRGSRDEHAGGGRRPRGRAAATGEAPSRTSARGPAAGHAGAPEEAAAGPRPGEIWWADVPFEDGPGSKVRPCLVLRTHRGGAEVLKITSQDQSRRSDHIEIPTRAWDRDADHNSFLDLTGPIRVPAASFDDRAGTLDAHIWQRVCELHRIPVR</sequence>
<evidence type="ECO:0000256" key="2">
    <source>
        <dbReference type="ARBA" id="ARBA00022649"/>
    </source>
</evidence>
<dbReference type="InterPro" id="IPR011067">
    <property type="entry name" value="Plasmid_toxin/cell-grow_inhib"/>
</dbReference>
<evidence type="ECO:0000313" key="4">
    <source>
        <dbReference type="EMBL" id="GIH38213.1"/>
    </source>
</evidence>
<dbReference type="Gene3D" id="2.30.30.110">
    <property type="match status" value="1"/>
</dbReference>
<dbReference type="EMBL" id="BOOC01000003">
    <property type="protein sequence ID" value="GIH38213.1"/>
    <property type="molecule type" value="Genomic_DNA"/>
</dbReference>
<dbReference type="SUPFAM" id="SSF50118">
    <property type="entry name" value="Cell growth inhibitor/plasmid maintenance toxic component"/>
    <property type="match status" value="1"/>
</dbReference>
<keyword evidence="5" id="KW-1185">Reference proteome</keyword>
<evidence type="ECO:0000313" key="5">
    <source>
        <dbReference type="Proteomes" id="UP000603904"/>
    </source>
</evidence>
<name>A0ABQ4FTS5_9ACTN</name>
<feature type="compositionally biased region" description="Basic and acidic residues" evidence="3">
    <location>
        <begin position="64"/>
        <end position="91"/>
    </location>
</feature>
<feature type="region of interest" description="Disordered" evidence="3">
    <location>
        <begin position="26"/>
        <end position="131"/>
    </location>
</feature>
<dbReference type="InterPro" id="IPR003477">
    <property type="entry name" value="PemK-like"/>
</dbReference>
<evidence type="ECO:0000256" key="1">
    <source>
        <dbReference type="ARBA" id="ARBA00007521"/>
    </source>
</evidence>
<accession>A0ABQ4FTS5</accession>
<dbReference type="RefSeq" id="WP_204055856.1">
    <property type="nucleotide sequence ID" value="NZ_BOOC01000003.1"/>
</dbReference>
<organism evidence="4 5">
    <name type="scientific">Microbispora corallina</name>
    <dbReference type="NCBI Taxonomy" id="83302"/>
    <lineage>
        <taxon>Bacteria</taxon>
        <taxon>Bacillati</taxon>
        <taxon>Actinomycetota</taxon>
        <taxon>Actinomycetes</taxon>
        <taxon>Streptosporangiales</taxon>
        <taxon>Streptosporangiaceae</taxon>
        <taxon>Microbispora</taxon>
    </lineage>
</organism>
<reference evidence="4 5" key="1">
    <citation type="submission" date="2021-01" db="EMBL/GenBank/DDBJ databases">
        <title>Whole genome shotgun sequence of Microbispora corallina NBRC 16416.</title>
        <authorList>
            <person name="Komaki H."/>
            <person name="Tamura T."/>
        </authorList>
    </citation>
    <scope>NUCLEOTIDE SEQUENCE [LARGE SCALE GENOMIC DNA]</scope>
    <source>
        <strain evidence="4 5">NBRC 16416</strain>
    </source>
</reference>
<evidence type="ECO:0000256" key="3">
    <source>
        <dbReference type="SAM" id="MobiDB-lite"/>
    </source>
</evidence>
<comment type="caution">
    <text evidence="4">The sequence shown here is derived from an EMBL/GenBank/DDBJ whole genome shotgun (WGS) entry which is preliminary data.</text>
</comment>
<evidence type="ECO:0008006" key="6">
    <source>
        <dbReference type="Google" id="ProtNLM"/>
    </source>
</evidence>
<feature type="compositionally biased region" description="Low complexity" evidence="3">
    <location>
        <begin position="43"/>
        <end position="56"/>
    </location>
</feature>
<dbReference type="Pfam" id="PF02452">
    <property type="entry name" value="PemK_toxin"/>
    <property type="match status" value="1"/>
</dbReference>
<comment type="similarity">
    <text evidence="1">Belongs to the PemK/MazF family.</text>
</comment>
<gene>
    <name evidence="4" type="ORF">Mco01_12130</name>
</gene>
<feature type="compositionally biased region" description="Low complexity" evidence="3">
    <location>
        <begin position="112"/>
        <end position="131"/>
    </location>
</feature>
<proteinExistence type="inferred from homology"/>
<dbReference type="Proteomes" id="UP000603904">
    <property type="component" value="Unassembled WGS sequence"/>
</dbReference>
<protein>
    <recommendedName>
        <fullName evidence="6">Type II toxin-antitoxin system PemK/MazF family toxin</fullName>
    </recommendedName>
</protein>